<dbReference type="Proteomes" id="UP001597546">
    <property type="component" value="Unassembled WGS sequence"/>
</dbReference>
<evidence type="ECO:0000313" key="1">
    <source>
        <dbReference type="EMBL" id="MFD2732504.1"/>
    </source>
</evidence>
<name>A0ABW5TUG3_9SPHI</name>
<dbReference type="RefSeq" id="WP_379040198.1">
    <property type="nucleotide sequence ID" value="NZ_JBHSKW010000001.1"/>
</dbReference>
<dbReference type="EMBL" id="JBHULV010000044">
    <property type="protein sequence ID" value="MFD2732504.1"/>
    <property type="molecule type" value="Genomic_DNA"/>
</dbReference>
<gene>
    <name evidence="1" type="ORF">ACFSSE_12405</name>
</gene>
<comment type="caution">
    <text evidence="1">The sequence shown here is derived from an EMBL/GenBank/DDBJ whole genome shotgun (WGS) entry which is preliminary data.</text>
</comment>
<sequence>MFLDGRLTALLQWQNIDLGIMNESNRQRTTTSGPAFFTTTNYIYETDVLMLNLGFNLNKLTRKLKLPGSEFGEKEF</sequence>
<keyword evidence="2" id="KW-1185">Reference proteome</keyword>
<proteinExistence type="predicted"/>
<reference evidence="2" key="1">
    <citation type="journal article" date="2019" name="Int. J. Syst. Evol. Microbiol.">
        <title>The Global Catalogue of Microorganisms (GCM) 10K type strain sequencing project: providing services to taxonomists for standard genome sequencing and annotation.</title>
        <authorList>
            <consortium name="The Broad Institute Genomics Platform"/>
            <consortium name="The Broad Institute Genome Sequencing Center for Infectious Disease"/>
            <person name="Wu L."/>
            <person name="Ma J."/>
        </authorList>
    </citation>
    <scope>NUCLEOTIDE SEQUENCE [LARGE SCALE GENOMIC DNA]</scope>
    <source>
        <strain evidence="2">KCTC 42456</strain>
    </source>
</reference>
<protein>
    <submittedName>
        <fullName evidence="1">Uncharacterized protein</fullName>
    </submittedName>
</protein>
<accession>A0ABW5TUG3</accession>
<evidence type="ECO:0000313" key="2">
    <source>
        <dbReference type="Proteomes" id="UP001597546"/>
    </source>
</evidence>
<organism evidence="1 2">
    <name type="scientific">Pedobacter alpinus</name>
    <dbReference type="NCBI Taxonomy" id="1590643"/>
    <lineage>
        <taxon>Bacteria</taxon>
        <taxon>Pseudomonadati</taxon>
        <taxon>Bacteroidota</taxon>
        <taxon>Sphingobacteriia</taxon>
        <taxon>Sphingobacteriales</taxon>
        <taxon>Sphingobacteriaceae</taxon>
        <taxon>Pedobacter</taxon>
    </lineage>
</organism>